<gene>
    <name evidence="1" type="ORF">HNP46_000081</name>
</gene>
<dbReference type="EMBL" id="JACHLI010000001">
    <property type="protein sequence ID" value="MBB4861270.1"/>
    <property type="molecule type" value="Genomic_DNA"/>
</dbReference>
<evidence type="ECO:0000313" key="2">
    <source>
        <dbReference type="Proteomes" id="UP000566995"/>
    </source>
</evidence>
<protein>
    <submittedName>
        <fullName evidence="1">Uncharacterized protein</fullName>
    </submittedName>
</protein>
<organism evidence="1 2">
    <name type="scientific">Pseudomonas nitroreducens</name>
    <dbReference type="NCBI Taxonomy" id="46680"/>
    <lineage>
        <taxon>Bacteria</taxon>
        <taxon>Pseudomonadati</taxon>
        <taxon>Pseudomonadota</taxon>
        <taxon>Gammaproteobacteria</taxon>
        <taxon>Pseudomonadales</taxon>
        <taxon>Pseudomonadaceae</taxon>
        <taxon>Pseudomonas</taxon>
    </lineage>
</organism>
<proteinExistence type="predicted"/>
<accession>A0A7W7KEY4</accession>
<dbReference type="AlphaFoldDB" id="A0A7W7KEY4"/>
<comment type="caution">
    <text evidence="1">The sequence shown here is derived from an EMBL/GenBank/DDBJ whole genome shotgun (WGS) entry which is preliminary data.</text>
</comment>
<name>A0A7W7KEY4_PSENT</name>
<sequence length="375" mass="43586">MPWKITDDPLYAKAVQEAIDRKYGQKKYRDTLLNEMGFTRDPELILKQFPQVAMYTLSSKKGYKEVEHFLFRLSRKTQEQPEMIPVYTACMLEWIKQVTAPGVVQFNTLNWDNVRFQHEAVRAAIQPGKSFEELCNWMMVEPYVIESAPALFKGSWAKEAKKPENYDKVCMTLMVAIARAGEIQDKVAYENRDTQAIYRWEAAFERVLGMRLEEFARLHPVAAKPSKELQAYYTKLVQSKHCFKYSKPCMVSVLNGFTFDRFPGCRDVMVAAGLYACPTNRAILASSTDSKLEEHIRWAMESDLTTPKDAAQFAGNRRFKREHIQLLQQFGRFDQFIKHLSRDVMDELIEKNIMDFSPKMSEKQQTKMMATVLDI</sequence>
<dbReference type="RefSeq" id="WP_184585543.1">
    <property type="nucleotide sequence ID" value="NZ_JACHLI010000001.1"/>
</dbReference>
<evidence type="ECO:0000313" key="1">
    <source>
        <dbReference type="EMBL" id="MBB4861270.1"/>
    </source>
</evidence>
<reference evidence="1 2" key="1">
    <citation type="submission" date="2020-08" db="EMBL/GenBank/DDBJ databases">
        <title>Functional genomics of gut bacteria from endangered species of beetles.</title>
        <authorList>
            <person name="Carlos-Shanley C."/>
        </authorList>
    </citation>
    <scope>NUCLEOTIDE SEQUENCE [LARGE SCALE GENOMIC DNA]</scope>
    <source>
        <strain evidence="1 2">S00179</strain>
    </source>
</reference>
<dbReference type="Proteomes" id="UP000566995">
    <property type="component" value="Unassembled WGS sequence"/>
</dbReference>